<feature type="transmembrane region" description="Helical" evidence="6">
    <location>
        <begin position="192"/>
        <end position="210"/>
    </location>
</feature>
<feature type="transmembrane region" description="Helical" evidence="6">
    <location>
        <begin position="166"/>
        <end position="183"/>
    </location>
</feature>
<dbReference type="Proteomes" id="UP000265040">
    <property type="component" value="Chromosome 14"/>
</dbReference>
<evidence type="ECO:0000313" key="8">
    <source>
        <dbReference type="Proteomes" id="UP000265040"/>
    </source>
</evidence>
<keyword evidence="4 6" id="KW-0472">Membrane</keyword>
<dbReference type="Ensembl" id="ENSATET00000056361.2">
    <property type="protein sequence ID" value="ENSATEP00000059975.1"/>
    <property type="gene ID" value="ENSATEG00000009879.3"/>
</dbReference>
<reference evidence="7" key="3">
    <citation type="submission" date="2025-09" db="UniProtKB">
        <authorList>
            <consortium name="Ensembl"/>
        </authorList>
    </citation>
    <scope>IDENTIFICATION</scope>
</reference>
<organism evidence="7 8">
    <name type="scientific">Anabas testudineus</name>
    <name type="common">Climbing perch</name>
    <name type="synonym">Anthias testudineus</name>
    <dbReference type="NCBI Taxonomy" id="64144"/>
    <lineage>
        <taxon>Eukaryota</taxon>
        <taxon>Metazoa</taxon>
        <taxon>Chordata</taxon>
        <taxon>Craniata</taxon>
        <taxon>Vertebrata</taxon>
        <taxon>Euteleostomi</taxon>
        <taxon>Actinopterygii</taxon>
        <taxon>Neopterygii</taxon>
        <taxon>Teleostei</taxon>
        <taxon>Neoteleostei</taxon>
        <taxon>Acanthomorphata</taxon>
        <taxon>Anabantaria</taxon>
        <taxon>Anabantiformes</taxon>
        <taxon>Anabantoidei</taxon>
        <taxon>Anabantidae</taxon>
        <taxon>Anabas</taxon>
    </lineage>
</organism>
<dbReference type="GeneTree" id="ENSGT00940000154651"/>
<protein>
    <recommendedName>
        <fullName evidence="9">Cationic amino acid transporter C-terminal domain-containing protein</fullName>
    </recommendedName>
</protein>
<feature type="transmembrane region" description="Helical" evidence="6">
    <location>
        <begin position="96"/>
        <end position="122"/>
    </location>
</feature>
<feature type="transmembrane region" description="Helical" evidence="6">
    <location>
        <begin position="334"/>
        <end position="355"/>
    </location>
</feature>
<feature type="transmembrane region" description="Helical" evidence="6">
    <location>
        <begin position="64"/>
        <end position="84"/>
    </location>
</feature>
<dbReference type="PIRSF" id="PIRSF006060">
    <property type="entry name" value="AA_transporter"/>
    <property type="match status" value="1"/>
</dbReference>
<evidence type="ECO:0000256" key="6">
    <source>
        <dbReference type="SAM" id="Phobius"/>
    </source>
</evidence>
<evidence type="ECO:0008006" key="9">
    <source>
        <dbReference type="Google" id="ProtNLM"/>
    </source>
</evidence>
<name>A0A7N6BAW1_ANATE</name>
<accession>A0A7N6BAW1</accession>
<evidence type="ECO:0000256" key="2">
    <source>
        <dbReference type="ARBA" id="ARBA00022692"/>
    </source>
</evidence>
<dbReference type="Pfam" id="PF13520">
    <property type="entry name" value="AA_permease_2"/>
    <property type="match status" value="1"/>
</dbReference>
<feature type="transmembrane region" description="Helical" evidence="6">
    <location>
        <begin position="34"/>
        <end position="52"/>
    </location>
</feature>
<dbReference type="PANTHER" id="PTHR43243">
    <property type="entry name" value="INNER MEMBRANE TRANSPORTER YGJI-RELATED"/>
    <property type="match status" value="1"/>
</dbReference>
<keyword evidence="3 6" id="KW-1133">Transmembrane helix</keyword>
<reference evidence="7" key="2">
    <citation type="submission" date="2025-08" db="UniProtKB">
        <authorList>
            <consortium name="Ensembl"/>
        </authorList>
    </citation>
    <scope>IDENTIFICATION</scope>
</reference>
<keyword evidence="8" id="KW-1185">Reference proteome</keyword>
<dbReference type="InterPro" id="IPR002293">
    <property type="entry name" value="AA/rel_permease1"/>
</dbReference>
<feature type="transmembrane region" description="Helical" evidence="6">
    <location>
        <begin position="287"/>
        <end position="314"/>
    </location>
</feature>
<dbReference type="GO" id="GO:0015171">
    <property type="term" value="F:amino acid transmembrane transporter activity"/>
    <property type="evidence" value="ECO:0007669"/>
    <property type="project" value="TreeGrafter"/>
</dbReference>
<reference evidence="7" key="1">
    <citation type="submission" date="2021-04" db="EMBL/GenBank/DDBJ databases">
        <authorList>
            <consortium name="Wellcome Sanger Institute Data Sharing"/>
        </authorList>
    </citation>
    <scope>NUCLEOTIDE SEQUENCE [LARGE SCALE GENOMIC DNA]</scope>
</reference>
<evidence type="ECO:0000256" key="5">
    <source>
        <dbReference type="SAM" id="MobiDB-lite"/>
    </source>
</evidence>
<feature type="region of interest" description="Disordered" evidence="5">
    <location>
        <begin position="475"/>
        <end position="512"/>
    </location>
</feature>
<dbReference type="GO" id="GO:0005886">
    <property type="term" value="C:plasma membrane"/>
    <property type="evidence" value="ECO:0007669"/>
    <property type="project" value="TreeGrafter"/>
</dbReference>
<feature type="transmembrane region" description="Helical" evidence="6">
    <location>
        <begin position="385"/>
        <end position="405"/>
    </location>
</feature>
<feature type="transmembrane region" description="Helical" evidence="6">
    <location>
        <begin position="455"/>
        <end position="471"/>
    </location>
</feature>
<dbReference type="FunFam" id="1.20.1740.10:FF:000053">
    <property type="entry name" value="Cationic amino acid transporter 3"/>
    <property type="match status" value="1"/>
</dbReference>
<feature type="transmembrane region" description="Helical" evidence="6">
    <location>
        <begin position="246"/>
        <end position="266"/>
    </location>
</feature>
<comment type="subcellular location">
    <subcellularLocation>
        <location evidence="1">Membrane</location>
        <topology evidence="1">Multi-pass membrane protein</topology>
    </subcellularLocation>
</comment>
<dbReference type="Gene3D" id="1.20.1740.10">
    <property type="entry name" value="Amino acid/polyamine transporter I"/>
    <property type="match status" value="1"/>
</dbReference>
<feature type="transmembrane region" description="Helical" evidence="6">
    <location>
        <begin position="417"/>
        <end position="443"/>
    </location>
</feature>
<sequence length="512" mass="55021">MANKLSNFGKMLLRRRALDCSGDETRFARCLSTLDLIALGVGSTLGAGVYVLAGEVAREKAGPAIVLCFLIAALSSMLAGLCYAEFGARVPKTGSAYLYSYVTVGEIWAFITGWNLILSYVIGTASVARAWSSTFDNLVEQKISGFFKASMAMKVPGGVLAEYPDLFALILVLLLTGLLAFGVSESALVNKIFTGINLVVLGFVIISGFVKGNTDNWSLTKQDYIDYKNGTNSSLKIVEEFGEGGFSPFGLTGILSGAATCFYAFVGFDCIATTSEEAKNPMRSIPIGIVASLLICFFAYFGVSAALTMMMPYYELNIQSPLPEAFSYVGWAPARYIVAVGSLCALSTSLLGSMFPMPRVIYAMAEDGLLFRILSRMSERTKTPVLATIASGIVAALMAFLFDLAALVDLMSIGTLLAYSLVAICVPLLPLLPLFSVFVNIYLMMQLDMGTWCRFTVWMAIGFAIYFLYGIRNSSEGASSSSPRKYEPALQSKSPIYKGTPDDSDVEAGSSP</sequence>
<evidence type="ECO:0000256" key="4">
    <source>
        <dbReference type="ARBA" id="ARBA00023136"/>
    </source>
</evidence>
<proteinExistence type="predicted"/>
<keyword evidence="2 6" id="KW-0812">Transmembrane</keyword>
<dbReference type="AlphaFoldDB" id="A0A7N6BAW1"/>
<dbReference type="PANTHER" id="PTHR43243:SF20">
    <property type="entry name" value="CATIONIC AMINO ACID TRANSPORTER 3"/>
    <property type="match status" value="1"/>
</dbReference>
<evidence type="ECO:0000256" key="3">
    <source>
        <dbReference type="ARBA" id="ARBA00022989"/>
    </source>
</evidence>
<evidence type="ECO:0000256" key="1">
    <source>
        <dbReference type="ARBA" id="ARBA00004141"/>
    </source>
</evidence>
<evidence type="ECO:0000313" key="7">
    <source>
        <dbReference type="Ensembl" id="ENSATEP00000059975.1"/>
    </source>
</evidence>